<dbReference type="GO" id="GO:0006099">
    <property type="term" value="P:tricarboxylic acid cycle"/>
    <property type="evidence" value="ECO:0007669"/>
    <property type="project" value="UniProtKB-UniPathway"/>
</dbReference>
<feature type="domain" description="Aconitase/3-isopropylmalate dehydratase large subunit alpha/beta/alpha" evidence="13">
    <location>
        <begin position="78"/>
        <end position="549"/>
    </location>
</feature>
<dbReference type="InterPro" id="IPR018136">
    <property type="entry name" value="Aconitase_4Fe-4S_BS"/>
</dbReference>
<comment type="catalytic activity">
    <reaction evidence="11 12">
        <text>citrate = D-threo-isocitrate</text>
        <dbReference type="Rhea" id="RHEA:10336"/>
        <dbReference type="ChEBI" id="CHEBI:15562"/>
        <dbReference type="ChEBI" id="CHEBI:16947"/>
        <dbReference type="EC" id="4.2.1.3"/>
    </reaction>
</comment>
<dbReference type="CDD" id="cd01580">
    <property type="entry name" value="AcnA_IRP_Swivel"/>
    <property type="match status" value="1"/>
</dbReference>
<dbReference type="InterPro" id="IPR015928">
    <property type="entry name" value="Aconitase/3IPM_dehydase_swvl"/>
</dbReference>
<dbReference type="NCBIfam" id="NF006757">
    <property type="entry name" value="PRK09277.1"/>
    <property type="match status" value="1"/>
</dbReference>
<evidence type="ECO:0000313" key="16">
    <source>
        <dbReference type="Proteomes" id="UP000236743"/>
    </source>
</evidence>
<dbReference type="Pfam" id="PF00694">
    <property type="entry name" value="Aconitase_C"/>
    <property type="match status" value="1"/>
</dbReference>
<keyword evidence="9 12" id="KW-0411">Iron-sulfur</keyword>
<gene>
    <name evidence="15" type="ORF">SAMN04488115_104235</name>
</gene>
<dbReference type="SUPFAM" id="SSF52016">
    <property type="entry name" value="LeuD/IlvD-like"/>
    <property type="match status" value="1"/>
</dbReference>
<dbReference type="NCBIfam" id="TIGR01341">
    <property type="entry name" value="aconitase_1"/>
    <property type="match status" value="1"/>
</dbReference>
<dbReference type="InterPro" id="IPR006249">
    <property type="entry name" value="Aconitase/IRP2"/>
</dbReference>
<evidence type="ECO:0000256" key="10">
    <source>
        <dbReference type="ARBA" id="ARBA00023239"/>
    </source>
</evidence>
<evidence type="ECO:0000256" key="1">
    <source>
        <dbReference type="ARBA" id="ARBA00000118"/>
    </source>
</evidence>
<evidence type="ECO:0000256" key="2">
    <source>
        <dbReference type="ARBA" id="ARBA00001966"/>
    </source>
</evidence>
<dbReference type="InterPro" id="IPR015931">
    <property type="entry name" value="Acnase/IPM_dHydase_lsu_aba_1/3"/>
</dbReference>
<dbReference type="InterPro" id="IPR001030">
    <property type="entry name" value="Acoase/IPM_deHydtase_lsu_aba"/>
</dbReference>
<comment type="cofactor">
    <cofactor evidence="2">
        <name>[4Fe-4S] cluster</name>
        <dbReference type="ChEBI" id="CHEBI:49883"/>
    </cofactor>
</comment>
<evidence type="ECO:0000256" key="7">
    <source>
        <dbReference type="ARBA" id="ARBA00022723"/>
    </source>
</evidence>
<comment type="pathway">
    <text evidence="4">Organic acid metabolism; propanoate degradation.</text>
</comment>
<dbReference type="UniPathway" id="UPA00223">
    <property type="reaction ID" value="UER00718"/>
</dbReference>
<evidence type="ECO:0000313" key="15">
    <source>
        <dbReference type="EMBL" id="SEG30879.1"/>
    </source>
</evidence>
<keyword evidence="16" id="KW-1185">Reference proteome</keyword>
<dbReference type="EMBL" id="FNUY01000004">
    <property type="protein sequence ID" value="SEG30879.1"/>
    <property type="molecule type" value="Genomic_DNA"/>
</dbReference>
<comment type="catalytic activity">
    <reaction evidence="1">
        <text>(2S,3R)-3-hydroxybutane-1,2,3-tricarboxylate = 2-methyl-cis-aconitate + H2O</text>
        <dbReference type="Rhea" id="RHEA:17941"/>
        <dbReference type="ChEBI" id="CHEBI:15377"/>
        <dbReference type="ChEBI" id="CHEBI:57429"/>
        <dbReference type="ChEBI" id="CHEBI:57872"/>
        <dbReference type="EC" id="4.2.1.99"/>
    </reaction>
</comment>
<evidence type="ECO:0000256" key="3">
    <source>
        <dbReference type="ARBA" id="ARBA00004717"/>
    </source>
</evidence>
<keyword evidence="8 12" id="KW-0408">Iron</keyword>
<evidence type="ECO:0000259" key="14">
    <source>
        <dbReference type="Pfam" id="PF00694"/>
    </source>
</evidence>
<dbReference type="Gene3D" id="3.30.499.10">
    <property type="entry name" value="Aconitase, domain 3"/>
    <property type="match status" value="2"/>
</dbReference>
<comment type="function">
    <text evidence="12">Catalyzes the isomerization of citrate to isocitrate via cis-aconitate.</text>
</comment>
<dbReference type="GO" id="GO:0003994">
    <property type="term" value="F:aconitate hydratase activity"/>
    <property type="evidence" value="ECO:0007669"/>
    <property type="project" value="UniProtKB-EC"/>
</dbReference>
<organism evidence="15 16">
    <name type="scientific">Bosea lathyri</name>
    <dbReference type="NCBI Taxonomy" id="1036778"/>
    <lineage>
        <taxon>Bacteria</taxon>
        <taxon>Pseudomonadati</taxon>
        <taxon>Pseudomonadota</taxon>
        <taxon>Alphaproteobacteria</taxon>
        <taxon>Hyphomicrobiales</taxon>
        <taxon>Boseaceae</taxon>
        <taxon>Bosea</taxon>
    </lineage>
</organism>
<keyword evidence="10 12" id="KW-0456">Lyase</keyword>
<dbReference type="AlphaFoldDB" id="A0A1H5Z2Q3"/>
<feature type="domain" description="Aconitase A/isopropylmalate dehydratase small subunit swivel" evidence="14">
    <location>
        <begin position="680"/>
        <end position="806"/>
    </location>
</feature>
<proteinExistence type="inferred from homology"/>
<dbReference type="NCBIfam" id="NF009520">
    <property type="entry name" value="PRK12881.1"/>
    <property type="match status" value="1"/>
</dbReference>
<name>A0A1H5Z2Q3_9HYPH</name>
<evidence type="ECO:0000256" key="6">
    <source>
        <dbReference type="ARBA" id="ARBA00022485"/>
    </source>
</evidence>
<dbReference type="Pfam" id="PF00330">
    <property type="entry name" value="Aconitase"/>
    <property type="match status" value="1"/>
</dbReference>
<keyword evidence="6 12" id="KW-0004">4Fe-4S</keyword>
<evidence type="ECO:0000256" key="5">
    <source>
        <dbReference type="ARBA" id="ARBA00007185"/>
    </source>
</evidence>
<dbReference type="PROSITE" id="PS00450">
    <property type="entry name" value="ACONITASE_1"/>
    <property type="match status" value="1"/>
</dbReference>
<protein>
    <recommendedName>
        <fullName evidence="12">Aconitate hydratase</fullName>
        <shortName evidence="12">Aconitase</shortName>
        <ecNumber evidence="12">4.2.1.3</ecNumber>
    </recommendedName>
</protein>
<evidence type="ECO:0000256" key="9">
    <source>
        <dbReference type="ARBA" id="ARBA00023014"/>
    </source>
</evidence>
<dbReference type="FunFam" id="3.20.19.10:FF:000001">
    <property type="entry name" value="Aconitate hydratase"/>
    <property type="match status" value="1"/>
</dbReference>
<evidence type="ECO:0000256" key="12">
    <source>
        <dbReference type="RuleBase" id="RU361275"/>
    </source>
</evidence>
<evidence type="ECO:0000256" key="8">
    <source>
        <dbReference type="ARBA" id="ARBA00023004"/>
    </source>
</evidence>
<reference evidence="15 16" key="1">
    <citation type="submission" date="2016-10" db="EMBL/GenBank/DDBJ databases">
        <authorList>
            <person name="de Groot N.N."/>
        </authorList>
    </citation>
    <scope>NUCLEOTIDE SEQUENCE [LARGE SCALE GENOMIC DNA]</scope>
    <source>
        <strain evidence="15 16">DSM 26656</strain>
    </source>
</reference>
<accession>A0A1H5Z2Q3</accession>
<comment type="similarity">
    <text evidence="5 12">Belongs to the aconitase/IPM isomerase family.</text>
</comment>
<dbReference type="EC" id="4.2.1.3" evidence="12"/>
<dbReference type="GO" id="GO:0046872">
    <property type="term" value="F:metal ion binding"/>
    <property type="evidence" value="ECO:0007669"/>
    <property type="project" value="UniProtKB-KW"/>
</dbReference>
<dbReference type="Proteomes" id="UP000236743">
    <property type="component" value="Unassembled WGS sequence"/>
</dbReference>
<sequence>MTLAQNARRSLVSDDKAYGYFALSALEEAGAVALDRLPYCLRVLLENVLRHTGRNDVDDGDVRRLAGWSPSSSDIIPVSFHPARVLMQDYTGIPTLVDLAAMRDAMVALGRDPQMVNPQIPVDLVIDHSLIVDEAGHAGAMNFNLAVEFRRNAERYQLAKWAQSAFERIRVVPPGKGILHQVNIEHIATLVCSDPEPGNETLLYPDTMVGTDSHSTMVNGIGVLGWGVGGIEAEAAMLGLPLVVPLGRIIGVRLTGELTEGVTATDIVLTMTQRLRAFGVVDTFVEFFGPSAQNLTVADRVTLANMSPEYGSTCAFFPIDRATIDYLELTGRTPEQIRRVEAYARAQRLWSEPDAPESLYSAVIDFDLGEVTPSAAGPRRPQDWVALADIPQNFQTQMKVEPAPAHDGISDGAIALAAITSCTNTSNPAVMIGAGLLARKAVARGLSVKPWVKTSLTPGSRVVGGYLEASGLQADLDRLGFQVAGYGCATCGGNSGPLADWVEEEIVAKNAVAVAVLSGNRNFEARIHPLAKANYLMSPPLVVAYALAGSVKIDLTTQPIGHGCDGKPVFLRDIWPSTQEIMAVLAEVVTPALFRTYYADLFAGDATWNGLEAPRGQRFPWNMASTYIRRPPYFDDLSGATSNPPAIAQARALLILGDSITTDHISPVGDIAADSPAGRLLASHQVARRDFNAYGSRRANHEVMVRGTFANIRLRNEMVPGIEGGMTRHVPSGDVLPIFDAAMRYAADGQPLLVIAGKEYGSGSSRDWAAKGARLLGVRAVLAESFERIHRSNLIAMGVLPLQFPAGTTRLTLELDGSELIELVGFENWTIPGETLQARITRADGTLTAVTMQGRLDTANELKVWRAGGILPFVLRRLAGQAPNIDEAAHVA</sequence>
<dbReference type="Gene3D" id="6.10.190.10">
    <property type="match status" value="1"/>
</dbReference>
<evidence type="ECO:0000256" key="4">
    <source>
        <dbReference type="ARBA" id="ARBA00005026"/>
    </source>
</evidence>
<dbReference type="InterPro" id="IPR044137">
    <property type="entry name" value="AcnA_IRP_Swivel"/>
</dbReference>
<dbReference type="PRINTS" id="PR00415">
    <property type="entry name" value="ACONITASE"/>
</dbReference>
<evidence type="ECO:0000259" key="13">
    <source>
        <dbReference type="Pfam" id="PF00330"/>
    </source>
</evidence>
<dbReference type="Gene3D" id="3.20.19.10">
    <property type="entry name" value="Aconitase, domain 4"/>
    <property type="match status" value="1"/>
</dbReference>
<dbReference type="GO" id="GO:0047456">
    <property type="term" value="F:2-methylisocitrate dehydratase activity"/>
    <property type="evidence" value="ECO:0007669"/>
    <property type="project" value="UniProtKB-EC"/>
</dbReference>
<dbReference type="InterPro" id="IPR036008">
    <property type="entry name" value="Aconitase_4Fe-4S_dom"/>
</dbReference>
<dbReference type="SUPFAM" id="SSF53732">
    <property type="entry name" value="Aconitase iron-sulfur domain"/>
    <property type="match status" value="1"/>
</dbReference>
<comment type="pathway">
    <text evidence="3">Carbohydrate metabolism; tricarboxylic acid cycle; isocitrate from oxaloacetate: step 2/2.</text>
</comment>
<keyword evidence="7" id="KW-0479">Metal-binding</keyword>
<dbReference type="PANTHER" id="PTHR11670">
    <property type="entry name" value="ACONITASE/IRON-RESPONSIVE ELEMENT FAMILY MEMBER"/>
    <property type="match status" value="1"/>
</dbReference>
<evidence type="ECO:0000256" key="11">
    <source>
        <dbReference type="ARBA" id="ARBA00023501"/>
    </source>
</evidence>
<dbReference type="GO" id="GO:0051539">
    <property type="term" value="F:4 iron, 4 sulfur cluster binding"/>
    <property type="evidence" value="ECO:0007669"/>
    <property type="project" value="UniProtKB-KW"/>
</dbReference>
<dbReference type="InterPro" id="IPR000573">
    <property type="entry name" value="AconitaseA/IPMdHydase_ssu_swvl"/>
</dbReference>